<proteinExistence type="predicted"/>
<keyword evidence="2" id="KW-0472">Membrane</keyword>
<feature type="transmembrane region" description="Helical" evidence="2">
    <location>
        <begin position="309"/>
        <end position="330"/>
    </location>
</feature>
<accession>A0A7G8YJH8</accession>
<evidence type="ECO:0000313" key="4">
    <source>
        <dbReference type="Proteomes" id="UP000515277"/>
    </source>
</evidence>
<sequence>MAENPVNASYEKLAQDAMDNQAPRPRIVCAACTELGVPFALNGPSGPRDADLLLGIPSHEKAATSDWFTHNPWIKDKVQNFRDAYLLQVIDSLGATRGDAYLAELYAFVAAKGYEFVCLDDEMDTEDYVTPHFWAQVLGIRPTPPNIACGNGNFVFHDRRIYFWTFTSARYADDRAIGAYGERSVLPSFNWTISGQYDPAKAAEDLARHLQRAKDIDKTWMKVFAVTEIVFGVLALIPVVGIATRGLFGGYKAIRYTIAAIDTALALNAIGSGSTKLITGEDIDVGEKLFASLGQLADPKDGAERGRQVFMFINLVMLTPAAFGGARWILRKIRRDAPASAALDVQVLNEEQRKRLGGHTSAEPLAIELRGSKREGGYSARNSDHQTGGGDWFDRPSLDTNSSQIGYSSPMGKANYAVMSNTLRNRLTMLIVQHCGSLKVVGRIGKIVGDAGEEAFAAALIEKWGVQPKRILGYSDNAQVPNRFGLSNKSGHGLDMLVWVPPPPSITVRVPTNAERHLIDGVKGTAPTKTLTFTENTLLVIETKATLGGVKTPGFNKTQKGGGAQKMKEMMKKIRLTREGWTPEKMVEVDPNVDKKMKAIRDAERNGKIEYLHAQIFFDSQGGLNRLVDNGSGIQLNTW</sequence>
<dbReference type="Proteomes" id="UP000515277">
    <property type="component" value="Chromosome"/>
</dbReference>
<name>A0A7G8YJH8_9PSED</name>
<dbReference type="EMBL" id="CP060201">
    <property type="protein sequence ID" value="QNH75828.1"/>
    <property type="molecule type" value="Genomic_DNA"/>
</dbReference>
<feature type="region of interest" description="Disordered" evidence="1">
    <location>
        <begin position="376"/>
        <end position="395"/>
    </location>
</feature>
<protein>
    <submittedName>
        <fullName evidence="3">Uncharacterized protein</fullName>
    </submittedName>
</protein>
<keyword evidence="2" id="KW-1133">Transmembrane helix</keyword>
<evidence type="ECO:0000313" key="3">
    <source>
        <dbReference type="EMBL" id="QNH75828.1"/>
    </source>
</evidence>
<organism evidence="3 4">
    <name type="scientific">Pseudomonas protegens</name>
    <dbReference type="NCBI Taxonomy" id="380021"/>
    <lineage>
        <taxon>Bacteria</taxon>
        <taxon>Pseudomonadati</taxon>
        <taxon>Pseudomonadota</taxon>
        <taxon>Gammaproteobacteria</taxon>
        <taxon>Pseudomonadales</taxon>
        <taxon>Pseudomonadaceae</taxon>
        <taxon>Pseudomonas</taxon>
    </lineage>
</organism>
<dbReference type="AlphaFoldDB" id="A0A7G8YJH8"/>
<dbReference type="RefSeq" id="WP_179599926.1">
    <property type="nucleotide sequence ID" value="NZ_CP060201.1"/>
</dbReference>
<gene>
    <name evidence="3" type="ORF">GGI48_21315</name>
</gene>
<evidence type="ECO:0000256" key="1">
    <source>
        <dbReference type="SAM" id="MobiDB-lite"/>
    </source>
</evidence>
<evidence type="ECO:0000256" key="2">
    <source>
        <dbReference type="SAM" id="Phobius"/>
    </source>
</evidence>
<keyword evidence="2" id="KW-0812">Transmembrane</keyword>
<feature type="transmembrane region" description="Helical" evidence="2">
    <location>
        <begin position="223"/>
        <end position="243"/>
    </location>
</feature>
<reference evidence="4" key="1">
    <citation type="journal article" date="2020" name="Microbiol. Resour. Announc.">
        <title>Complete genome sequences of four natural Pseudomonas isolates that catabolize a wide range of aromatic compounds relevant to lignin valorization.</title>
        <authorList>
            <person name="Hatmaker E.A."/>
            <person name="Presley G."/>
            <person name="Cannon O."/>
            <person name="Guss A.M."/>
            <person name="Elkins J.G."/>
        </authorList>
    </citation>
    <scope>NUCLEOTIDE SEQUENCE [LARGE SCALE GENOMIC DNA]</scope>
    <source>
        <strain evidence="4">H1F5C</strain>
    </source>
</reference>